<feature type="transmembrane region" description="Helical" evidence="6">
    <location>
        <begin position="28"/>
        <end position="51"/>
    </location>
</feature>
<dbReference type="Gene3D" id="2.40.440.10">
    <property type="entry name" value="L,D-transpeptidase catalytic domain-like"/>
    <property type="match status" value="1"/>
</dbReference>
<evidence type="ECO:0000256" key="2">
    <source>
        <dbReference type="ARBA" id="ARBA00022679"/>
    </source>
</evidence>
<evidence type="ECO:0000313" key="9">
    <source>
        <dbReference type="EMBL" id="MET3751064.1"/>
    </source>
</evidence>
<dbReference type="SUPFAM" id="SSF141523">
    <property type="entry name" value="L,D-transpeptidase catalytic domain-like"/>
    <property type="match status" value="1"/>
</dbReference>
<keyword evidence="10" id="KW-1185">Reference proteome</keyword>
<keyword evidence="6" id="KW-0812">Transmembrane</keyword>
<proteinExistence type="predicted"/>
<keyword evidence="3" id="KW-0133">Cell shape</keyword>
<dbReference type="Gene3D" id="3.10.20.800">
    <property type="match status" value="1"/>
</dbReference>
<dbReference type="Pfam" id="PF12229">
    <property type="entry name" value="PG_binding_4"/>
    <property type="match status" value="2"/>
</dbReference>
<dbReference type="RefSeq" id="WP_243271097.1">
    <property type="nucleotide sequence ID" value="NZ_JANJZT010000018.1"/>
</dbReference>
<dbReference type="EMBL" id="JBEPMJ010000017">
    <property type="protein sequence ID" value="MET3751064.1"/>
    <property type="molecule type" value="Genomic_DNA"/>
</dbReference>
<dbReference type="PANTHER" id="PTHR35788:SF1">
    <property type="entry name" value="EXPORTED PROTEIN"/>
    <property type="match status" value="1"/>
</dbReference>
<evidence type="ECO:0000256" key="4">
    <source>
        <dbReference type="ARBA" id="ARBA00022984"/>
    </source>
</evidence>
<dbReference type="InterPro" id="IPR038054">
    <property type="entry name" value="LD_TPept-like_central_sf"/>
</dbReference>
<evidence type="ECO:0000256" key="1">
    <source>
        <dbReference type="ARBA" id="ARBA00004752"/>
    </source>
</evidence>
<gene>
    <name evidence="9" type="ORF">ABID24_002320</name>
</gene>
<keyword evidence="5" id="KW-0961">Cell wall biogenesis/degradation</keyword>
<dbReference type="SUPFAM" id="SSF143985">
    <property type="entry name" value="L,D-transpeptidase pre-catalytic domain-like"/>
    <property type="match status" value="1"/>
</dbReference>
<keyword evidence="6" id="KW-0472">Membrane</keyword>
<dbReference type="InterPro" id="IPR005490">
    <property type="entry name" value="LD_TPept_cat_dom"/>
</dbReference>
<keyword evidence="4" id="KW-0573">Peptidoglycan synthesis</keyword>
<name>A0ABV2M3U0_9FIRM</name>
<dbReference type="InterPro" id="IPR038063">
    <property type="entry name" value="Transpep_catalytic_dom"/>
</dbReference>
<sequence length="488" mass="54595">MEEKMKEQEPVKENGTEEKIKMSTGRKLVVSLIAVLLVLTAAVYGYGVYYFSGHFLPGTQVNGFNCSYMDQAETEKLLEKKTQAYVLAVRTRGNGQESMSAEEIGLVYKPDGSVKKLMNDQNRFLWFLSFGQHSALEVPSSVFYQEELFEQKFQNLKCLQDNVQPVDASIEDTGNEFAIVPETEGNLVDQEKLRETVIKALTTGDPVADLEEDGCYINPQVYGDDKRLIKDCSQMNELTDVVITYDFDDRKETVDRNVIRTFLSRDENEDLVLDKEKIADYVKTLGAKYDTVGTERTFETYDNRQISVSGGNYGWVIDQEKEAEALYQEIISKKIQVRKPEYKQSGMSRNTNDIGYTYVEIDLPAQRLVVYQDGTPVADTGISAGSGTETGVYMVGEMKSPAEVNGGTVNFWIPYEENAGILDNPNLTQSDVGFWEEGIPAVSDFGSGESSTDGGIWTDNSGYIEIPGDMASEVYQNVRSGMPVVIYK</sequence>
<dbReference type="InterPro" id="IPR052913">
    <property type="entry name" value="Glycopeptide_resist_protein"/>
</dbReference>
<keyword evidence="2" id="KW-0808">Transferase</keyword>
<dbReference type="CDD" id="cd16913">
    <property type="entry name" value="YkuD_like"/>
    <property type="match status" value="1"/>
</dbReference>
<dbReference type="Proteomes" id="UP001549106">
    <property type="component" value="Unassembled WGS sequence"/>
</dbReference>
<accession>A0ABV2M3U0</accession>
<feature type="domain" description="YoaR-like putative peptidoglycan binding" evidence="8">
    <location>
        <begin position="231"/>
        <end position="333"/>
    </location>
</feature>
<feature type="domain" description="YoaR-like putative peptidoglycan binding" evidence="8">
    <location>
        <begin position="99"/>
        <end position="205"/>
    </location>
</feature>
<evidence type="ECO:0000256" key="3">
    <source>
        <dbReference type="ARBA" id="ARBA00022960"/>
    </source>
</evidence>
<comment type="caution">
    <text evidence="9">The sequence shown here is derived from an EMBL/GenBank/DDBJ whole genome shotgun (WGS) entry which is preliminary data.</text>
</comment>
<evidence type="ECO:0000313" key="10">
    <source>
        <dbReference type="Proteomes" id="UP001549106"/>
    </source>
</evidence>
<evidence type="ECO:0000256" key="5">
    <source>
        <dbReference type="ARBA" id="ARBA00023316"/>
    </source>
</evidence>
<evidence type="ECO:0000259" key="8">
    <source>
        <dbReference type="Pfam" id="PF12229"/>
    </source>
</evidence>
<reference evidence="9 10" key="1">
    <citation type="submission" date="2024-06" db="EMBL/GenBank/DDBJ databases">
        <title>Genomic Encyclopedia of Type Strains, Phase IV (KMG-IV): sequencing the most valuable type-strain genomes for metagenomic binning, comparative biology and taxonomic classification.</title>
        <authorList>
            <person name="Goeker M."/>
        </authorList>
    </citation>
    <scope>NUCLEOTIDE SEQUENCE [LARGE SCALE GENOMIC DNA]</scope>
    <source>
        <strain evidence="9 10">DSM 29492</strain>
    </source>
</reference>
<feature type="domain" description="L,D-TPase catalytic" evidence="7">
    <location>
        <begin position="357"/>
        <end position="486"/>
    </location>
</feature>
<dbReference type="InterPro" id="IPR022029">
    <property type="entry name" value="YoaR-like_PG-bd"/>
</dbReference>
<evidence type="ECO:0000259" key="7">
    <source>
        <dbReference type="Pfam" id="PF03734"/>
    </source>
</evidence>
<keyword evidence="6" id="KW-1133">Transmembrane helix</keyword>
<dbReference type="Pfam" id="PF03734">
    <property type="entry name" value="YkuD"/>
    <property type="match status" value="1"/>
</dbReference>
<dbReference type="PANTHER" id="PTHR35788">
    <property type="entry name" value="EXPORTED PROTEIN-RELATED"/>
    <property type="match status" value="1"/>
</dbReference>
<comment type="pathway">
    <text evidence="1">Cell wall biogenesis; peptidoglycan biosynthesis.</text>
</comment>
<protein>
    <submittedName>
        <fullName evidence="9">Vancomycin resistance protein YoaR</fullName>
    </submittedName>
</protein>
<evidence type="ECO:0000256" key="6">
    <source>
        <dbReference type="SAM" id="Phobius"/>
    </source>
</evidence>
<organism evidence="9 10">
    <name type="scientific">Blautia caecimuris</name>
    <dbReference type="NCBI Taxonomy" id="1796615"/>
    <lineage>
        <taxon>Bacteria</taxon>
        <taxon>Bacillati</taxon>
        <taxon>Bacillota</taxon>
        <taxon>Clostridia</taxon>
        <taxon>Lachnospirales</taxon>
        <taxon>Lachnospiraceae</taxon>
        <taxon>Blautia</taxon>
    </lineage>
</organism>